<feature type="non-terminal residue" evidence="1">
    <location>
        <position position="24"/>
    </location>
</feature>
<protein>
    <submittedName>
        <fullName evidence="1">Uncharacterized protein</fullName>
    </submittedName>
</protein>
<sequence>MDPQVNLVLQEIQKVSKGVANGST</sequence>
<comment type="caution">
    <text evidence="1">The sequence shown here is derived from an EMBL/GenBank/DDBJ whole genome shotgun (WGS) entry which is preliminary data.</text>
</comment>
<evidence type="ECO:0000313" key="1">
    <source>
        <dbReference type="EMBL" id="KAF4359418.1"/>
    </source>
</evidence>
<name>A0A7J6ELT5_CANSA</name>
<proteinExistence type="predicted"/>
<dbReference type="Proteomes" id="UP000583929">
    <property type="component" value="Unassembled WGS sequence"/>
</dbReference>
<reference evidence="1 2" key="1">
    <citation type="journal article" date="2020" name="bioRxiv">
        <title>Sequence and annotation of 42 cannabis genomes reveals extensive copy number variation in cannabinoid synthesis and pathogen resistance genes.</title>
        <authorList>
            <person name="Mckernan K.J."/>
            <person name="Helbert Y."/>
            <person name="Kane L.T."/>
            <person name="Ebling H."/>
            <person name="Zhang L."/>
            <person name="Liu B."/>
            <person name="Eaton Z."/>
            <person name="Mclaughlin S."/>
            <person name="Kingan S."/>
            <person name="Baybayan P."/>
            <person name="Concepcion G."/>
            <person name="Jordan M."/>
            <person name="Riva A."/>
            <person name="Barbazuk W."/>
            <person name="Harkins T."/>
        </authorList>
    </citation>
    <scope>NUCLEOTIDE SEQUENCE [LARGE SCALE GENOMIC DNA]</scope>
    <source>
        <strain evidence="2">cv. Jamaican Lion 4</strain>
        <tissue evidence="1">Leaf</tissue>
    </source>
</reference>
<organism evidence="1 2">
    <name type="scientific">Cannabis sativa</name>
    <name type="common">Hemp</name>
    <name type="synonym">Marijuana</name>
    <dbReference type="NCBI Taxonomy" id="3483"/>
    <lineage>
        <taxon>Eukaryota</taxon>
        <taxon>Viridiplantae</taxon>
        <taxon>Streptophyta</taxon>
        <taxon>Embryophyta</taxon>
        <taxon>Tracheophyta</taxon>
        <taxon>Spermatophyta</taxon>
        <taxon>Magnoliopsida</taxon>
        <taxon>eudicotyledons</taxon>
        <taxon>Gunneridae</taxon>
        <taxon>Pentapetalae</taxon>
        <taxon>rosids</taxon>
        <taxon>fabids</taxon>
        <taxon>Rosales</taxon>
        <taxon>Cannabaceae</taxon>
        <taxon>Cannabis</taxon>
    </lineage>
</organism>
<gene>
    <name evidence="1" type="ORF">G4B88_008433</name>
</gene>
<evidence type="ECO:0000313" key="2">
    <source>
        <dbReference type="Proteomes" id="UP000583929"/>
    </source>
</evidence>
<keyword evidence="2" id="KW-1185">Reference proteome</keyword>
<accession>A0A7J6ELT5</accession>
<dbReference type="EMBL" id="JAATIQ010000367">
    <property type="protein sequence ID" value="KAF4359418.1"/>
    <property type="molecule type" value="Genomic_DNA"/>
</dbReference>
<dbReference type="AlphaFoldDB" id="A0A7J6ELT5"/>